<proteinExistence type="predicted"/>
<reference evidence="2" key="1">
    <citation type="journal article" date="2014" name="Front. Microbiol.">
        <title>High frequency of phylogenetically diverse reductive dehalogenase-homologous genes in deep subseafloor sedimentary metagenomes.</title>
        <authorList>
            <person name="Kawai M."/>
            <person name="Futagami T."/>
            <person name="Toyoda A."/>
            <person name="Takaki Y."/>
            <person name="Nishi S."/>
            <person name="Hori S."/>
            <person name="Arai W."/>
            <person name="Tsubouchi T."/>
            <person name="Morono Y."/>
            <person name="Uchiyama I."/>
            <person name="Ito T."/>
            <person name="Fujiyama A."/>
            <person name="Inagaki F."/>
            <person name="Takami H."/>
        </authorList>
    </citation>
    <scope>NUCLEOTIDE SEQUENCE</scope>
    <source>
        <strain evidence="2">Expedition CK06-06</strain>
    </source>
</reference>
<name>X0TN19_9ZZZZ</name>
<dbReference type="AlphaFoldDB" id="X0TN19"/>
<protein>
    <recommendedName>
        <fullName evidence="3">MOSC domain-containing protein</fullName>
    </recommendedName>
</protein>
<accession>X0TN19</accession>
<organism evidence="2">
    <name type="scientific">marine sediment metagenome</name>
    <dbReference type="NCBI Taxonomy" id="412755"/>
    <lineage>
        <taxon>unclassified sequences</taxon>
        <taxon>metagenomes</taxon>
        <taxon>ecological metagenomes</taxon>
    </lineage>
</organism>
<sequence>LVHRGGLRAQIITQGNIRAGDPVYTIDSDPTEEAHHADLDQRS</sequence>
<dbReference type="EMBL" id="BARS01010080">
    <property type="protein sequence ID" value="GAF89517.1"/>
    <property type="molecule type" value="Genomic_DNA"/>
</dbReference>
<feature type="non-terminal residue" evidence="2">
    <location>
        <position position="1"/>
    </location>
</feature>
<comment type="caution">
    <text evidence="2">The sequence shown here is derived from an EMBL/GenBank/DDBJ whole genome shotgun (WGS) entry which is preliminary data.</text>
</comment>
<evidence type="ECO:0000313" key="2">
    <source>
        <dbReference type="EMBL" id="GAF89517.1"/>
    </source>
</evidence>
<gene>
    <name evidence="2" type="ORF">S01H1_18793</name>
</gene>
<evidence type="ECO:0000256" key="1">
    <source>
        <dbReference type="SAM" id="MobiDB-lite"/>
    </source>
</evidence>
<feature type="compositionally biased region" description="Basic and acidic residues" evidence="1">
    <location>
        <begin position="32"/>
        <end position="43"/>
    </location>
</feature>
<evidence type="ECO:0008006" key="3">
    <source>
        <dbReference type="Google" id="ProtNLM"/>
    </source>
</evidence>
<feature type="region of interest" description="Disordered" evidence="1">
    <location>
        <begin position="22"/>
        <end position="43"/>
    </location>
</feature>